<dbReference type="AlphaFoldDB" id="A0A9Q3I8H1"/>
<name>A0A9Q3I8H1_9BASI</name>
<accession>A0A9Q3I8H1</accession>
<protein>
    <submittedName>
        <fullName evidence="1">Uncharacterized protein</fullName>
    </submittedName>
</protein>
<evidence type="ECO:0000313" key="1">
    <source>
        <dbReference type="EMBL" id="MBW0529674.1"/>
    </source>
</evidence>
<sequence>MHPDSQIYGFTDSNWGGGTEKKSFSGSLFYFHGALGWRAHKQKVVALSLAEAEYNALTKSAQDLSWIKQLVYESTNKELSCVVHSNNQSSIAIASHPIYHHETRHIDFLLHFIRALLEQQHLQLKYLPTEKMPADLLTRNVPLAKSIPHLKSILSNPELTSMGE</sequence>
<dbReference type="CDD" id="cd09272">
    <property type="entry name" value="RNase_HI_RT_Ty1"/>
    <property type="match status" value="1"/>
</dbReference>
<dbReference type="PANTHER" id="PTHR11439:SF483">
    <property type="entry name" value="PEPTIDE SYNTHASE GLIP-LIKE, PUTATIVE (AFU_ORTHOLOGUE AFUA_3G12920)-RELATED"/>
    <property type="match status" value="1"/>
</dbReference>
<organism evidence="1 2">
    <name type="scientific">Austropuccinia psidii MF-1</name>
    <dbReference type="NCBI Taxonomy" id="1389203"/>
    <lineage>
        <taxon>Eukaryota</taxon>
        <taxon>Fungi</taxon>
        <taxon>Dikarya</taxon>
        <taxon>Basidiomycota</taxon>
        <taxon>Pucciniomycotina</taxon>
        <taxon>Pucciniomycetes</taxon>
        <taxon>Pucciniales</taxon>
        <taxon>Sphaerophragmiaceae</taxon>
        <taxon>Austropuccinia</taxon>
    </lineage>
</organism>
<gene>
    <name evidence="1" type="ORF">O181_069389</name>
</gene>
<proteinExistence type="predicted"/>
<reference evidence="1" key="1">
    <citation type="submission" date="2021-03" db="EMBL/GenBank/DDBJ databases">
        <title>Draft genome sequence of rust myrtle Austropuccinia psidii MF-1, a brazilian biotype.</title>
        <authorList>
            <person name="Quecine M.C."/>
            <person name="Pachon D.M.R."/>
            <person name="Bonatelli M.L."/>
            <person name="Correr F.H."/>
            <person name="Franceschini L.M."/>
            <person name="Leite T.F."/>
            <person name="Margarido G.R.A."/>
            <person name="Almeida C.A."/>
            <person name="Ferrarezi J.A."/>
            <person name="Labate C.A."/>
        </authorList>
    </citation>
    <scope>NUCLEOTIDE SEQUENCE</scope>
    <source>
        <strain evidence="1">MF-1</strain>
    </source>
</reference>
<dbReference type="Proteomes" id="UP000765509">
    <property type="component" value="Unassembled WGS sequence"/>
</dbReference>
<evidence type="ECO:0000313" key="2">
    <source>
        <dbReference type="Proteomes" id="UP000765509"/>
    </source>
</evidence>
<dbReference type="EMBL" id="AVOT02035348">
    <property type="protein sequence ID" value="MBW0529674.1"/>
    <property type="molecule type" value="Genomic_DNA"/>
</dbReference>
<dbReference type="OrthoDB" id="3344688at2759"/>
<comment type="caution">
    <text evidence="1">The sequence shown here is derived from an EMBL/GenBank/DDBJ whole genome shotgun (WGS) entry which is preliminary data.</text>
</comment>
<dbReference type="PANTHER" id="PTHR11439">
    <property type="entry name" value="GAG-POL-RELATED RETROTRANSPOSON"/>
    <property type="match status" value="1"/>
</dbReference>
<keyword evidence="2" id="KW-1185">Reference proteome</keyword>